<accession>A0ABW4ZYQ2</accession>
<organism evidence="2 3">
    <name type="scientific">Tumebacillus lipolyticus</name>
    <dbReference type="NCBI Taxonomy" id="1280370"/>
    <lineage>
        <taxon>Bacteria</taxon>
        <taxon>Bacillati</taxon>
        <taxon>Bacillota</taxon>
        <taxon>Bacilli</taxon>
        <taxon>Bacillales</taxon>
        <taxon>Alicyclobacillaceae</taxon>
        <taxon>Tumebacillus</taxon>
    </lineage>
</organism>
<dbReference type="EMBL" id="JBHUIO010000005">
    <property type="protein sequence ID" value="MFD2170533.1"/>
    <property type="molecule type" value="Genomic_DNA"/>
</dbReference>
<protein>
    <submittedName>
        <fullName evidence="2">Uncharacterized protein</fullName>
    </submittedName>
</protein>
<evidence type="ECO:0000256" key="1">
    <source>
        <dbReference type="SAM" id="MobiDB-lite"/>
    </source>
</evidence>
<gene>
    <name evidence="2" type="ORF">ACFSOY_11025</name>
</gene>
<dbReference type="RefSeq" id="WP_386046545.1">
    <property type="nucleotide sequence ID" value="NZ_JBHUIO010000005.1"/>
</dbReference>
<name>A0ABW4ZYQ2_9BACL</name>
<comment type="caution">
    <text evidence="2">The sequence shown here is derived from an EMBL/GenBank/DDBJ whole genome shotgun (WGS) entry which is preliminary data.</text>
</comment>
<proteinExistence type="predicted"/>
<evidence type="ECO:0000313" key="3">
    <source>
        <dbReference type="Proteomes" id="UP001597343"/>
    </source>
</evidence>
<feature type="compositionally biased region" description="Basic and acidic residues" evidence="1">
    <location>
        <begin position="1"/>
        <end position="18"/>
    </location>
</feature>
<dbReference type="Proteomes" id="UP001597343">
    <property type="component" value="Unassembled WGS sequence"/>
</dbReference>
<reference evidence="3" key="1">
    <citation type="journal article" date="2019" name="Int. J. Syst. Evol. Microbiol.">
        <title>The Global Catalogue of Microorganisms (GCM) 10K type strain sequencing project: providing services to taxonomists for standard genome sequencing and annotation.</title>
        <authorList>
            <consortium name="The Broad Institute Genomics Platform"/>
            <consortium name="The Broad Institute Genome Sequencing Center for Infectious Disease"/>
            <person name="Wu L."/>
            <person name="Ma J."/>
        </authorList>
    </citation>
    <scope>NUCLEOTIDE SEQUENCE [LARGE SCALE GENOMIC DNA]</scope>
    <source>
        <strain evidence="3">CGMCC 1.13574</strain>
    </source>
</reference>
<evidence type="ECO:0000313" key="2">
    <source>
        <dbReference type="EMBL" id="MFD2170533.1"/>
    </source>
</evidence>
<sequence>MRNSDGHMKGDKHHACEHKGRRHDHHGAQTFRRGRALDFLKRLMVRRDLLKQQLDAPEFQEIKLILQGELKALDLMIEEYSQHFELHEYAKLHELEREEGKS</sequence>
<keyword evidence="3" id="KW-1185">Reference proteome</keyword>
<feature type="region of interest" description="Disordered" evidence="1">
    <location>
        <begin position="1"/>
        <end position="28"/>
    </location>
</feature>